<evidence type="ECO:0000256" key="1">
    <source>
        <dbReference type="ARBA" id="ARBA00023015"/>
    </source>
</evidence>
<keyword evidence="1" id="KW-0805">Transcription regulation</keyword>
<reference evidence="7" key="1">
    <citation type="journal article" date="2019" name="Int. J. Syst. Evol. Microbiol.">
        <title>The Global Catalogue of Microorganisms (GCM) 10K type strain sequencing project: providing services to taxonomists for standard genome sequencing and annotation.</title>
        <authorList>
            <consortium name="The Broad Institute Genomics Platform"/>
            <consortium name="The Broad Institute Genome Sequencing Center for Infectious Disease"/>
            <person name="Wu L."/>
            <person name="Ma J."/>
        </authorList>
    </citation>
    <scope>NUCLEOTIDE SEQUENCE [LARGE SCALE GENOMIC DNA]</scope>
    <source>
        <strain evidence="7">JCM 18459</strain>
    </source>
</reference>
<dbReference type="InterPro" id="IPR036390">
    <property type="entry name" value="WH_DNA-bd_sf"/>
</dbReference>
<dbReference type="Gene3D" id="3.30.450.40">
    <property type="match status" value="1"/>
</dbReference>
<gene>
    <name evidence="6" type="ORF">GCM10023340_33640</name>
</gene>
<dbReference type="PROSITE" id="PS51077">
    <property type="entry name" value="HTH_ICLR"/>
    <property type="match status" value="1"/>
</dbReference>
<feature type="domain" description="IclR-ED" evidence="5">
    <location>
        <begin position="76"/>
        <end position="258"/>
    </location>
</feature>
<dbReference type="Pfam" id="PF09339">
    <property type="entry name" value="HTH_IclR"/>
    <property type="match status" value="1"/>
</dbReference>
<comment type="caution">
    <text evidence="6">The sequence shown here is derived from an EMBL/GenBank/DDBJ whole genome shotgun (WGS) entry which is preliminary data.</text>
</comment>
<dbReference type="Proteomes" id="UP001500221">
    <property type="component" value="Unassembled WGS sequence"/>
</dbReference>
<feature type="domain" description="HTH iclR-type" evidence="4">
    <location>
        <begin position="13"/>
        <end position="75"/>
    </location>
</feature>
<name>A0ABP9PVD4_9ACTN</name>
<proteinExistence type="predicted"/>
<dbReference type="InterPro" id="IPR029016">
    <property type="entry name" value="GAF-like_dom_sf"/>
</dbReference>
<dbReference type="PROSITE" id="PS51078">
    <property type="entry name" value="ICLR_ED"/>
    <property type="match status" value="1"/>
</dbReference>
<evidence type="ECO:0000259" key="4">
    <source>
        <dbReference type="PROSITE" id="PS51077"/>
    </source>
</evidence>
<evidence type="ECO:0000259" key="5">
    <source>
        <dbReference type="PROSITE" id="PS51078"/>
    </source>
</evidence>
<dbReference type="Gene3D" id="1.10.10.10">
    <property type="entry name" value="Winged helix-like DNA-binding domain superfamily/Winged helix DNA-binding domain"/>
    <property type="match status" value="1"/>
</dbReference>
<dbReference type="EMBL" id="BAABKG010000004">
    <property type="protein sequence ID" value="GAA5152762.1"/>
    <property type="molecule type" value="Genomic_DNA"/>
</dbReference>
<accession>A0ABP9PVD4</accession>
<evidence type="ECO:0000313" key="7">
    <source>
        <dbReference type="Proteomes" id="UP001500221"/>
    </source>
</evidence>
<dbReference type="SMART" id="SM00346">
    <property type="entry name" value="HTH_ICLR"/>
    <property type="match status" value="1"/>
</dbReference>
<evidence type="ECO:0000256" key="2">
    <source>
        <dbReference type="ARBA" id="ARBA00023125"/>
    </source>
</evidence>
<dbReference type="PANTHER" id="PTHR30136">
    <property type="entry name" value="HELIX-TURN-HELIX TRANSCRIPTIONAL REGULATOR, ICLR FAMILY"/>
    <property type="match status" value="1"/>
</dbReference>
<dbReference type="InterPro" id="IPR050707">
    <property type="entry name" value="HTH_MetabolicPath_Reg"/>
</dbReference>
<protein>
    <submittedName>
        <fullName evidence="6">IclR family transcriptional regulator</fullName>
    </submittedName>
</protein>
<dbReference type="SUPFAM" id="SSF55781">
    <property type="entry name" value="GAF domain-like"/>
    <property type="match status" value="1"/>
</dbReference>
<organism evidence="6 7">
    <name type="scientific">Nocardioides marinquilinus</name>
    <dbReference type="NCBI Taxonomy" id="1210400"/>
    <lineage>
        <taxon>Bacteria</taxon>
        <taxon>Bacillati</taxon>
        <taxon>Actinomycetota</taxon>
        <taxon>Actinomycetes</taxon>
        <taxon>Propionibacteriales</taxon>
        <taxon>Nocardioidaceae</taxon>
        <taxon>Nocardioides</taxon>
    </lineage>
</organism>
<evidence type="ECO:0000256" key="3">
    <source>
        <dbReference type="ARBA" id="ARBA00023163"/>
    </source>
</evidence>
<dbReference type="InterPro" id="IPR014757">
    <property type="entry name" value="Tscrpt_reg_IclR_C"/>
</dbReference>
<dbReference type="SUPFAM" id="SSF46785">
    <property type="entry name" value="Winged helix' DNA-binding domain"/>
    <property type="match status" value="1"/>
</dbReference>
<evidence type="ECO:0000313" key="6">
    <source>
        <dbReference type="EMBL" id="GAA5152762.1"/>
    </source>
</evidence>
<dbReference type="InterPro" id="IPR005471">
    <property type="entry name" value="Tscrpt_reg_IclR_N"/>
</dbReference>
<sequence>MPNARLTSVAGTVQSVERAAAVITYLGATPEPVALADIARVLGLAKPTVHGIVRTLVGVGFVEQDPESGRYALGAELVHLGDGLDPHLLRSRAVNWADGLAAHTGLEVQLGMLAGQEVELLHHVFRPDGSAQRLRVGERQPLHATSLGVILLAFAPAAGRLRDLELVPYTSTTPTRRLELTRAVQQASRRGWTLADGTFRSGTAALAAPVRHHAGVGVGALALVGRRERVVGPGGEPLAGLVDQLVAAADAVGHTLRDRL</sequence>
<dbReference type="Pfam" id="PF01614">
    <property type="entry name" value="IclR_C"/>
    <property type="match status" value="1"/>
</dbReference>
<dbReference type="InterPro" id="IPR036388">
    <property type="entry name" value="WH-like_DNA-bd_sf"/>
</dbReference>
<keyword evidence="7" id="KW-1185">Reference proteome</keyword>
<keyword evidence="3" id="KW-0804">Transcription</keyword>
<dbReference type="PANTHER" id="PTHR30136:SF24">
    <property type="entry name" value="HTH-TYPE TRANSCRIPTIONAL REPRESSOR ALLR"/>
    <property type="match status" value="1"/>
</dbReference>
<keyword evidence="2" id="KW-0238">DNA-binding</keyword>